<dbReference type="InterPro" id="IPR023033">
    <property type="entry name" value="Ala_tRNA_ligase_euk/bac"/>
</dbReference>
<dbReference type="AlphaFoldDB" id="A0A430UM75"/>
<evidence type="ECO:0000256" key="3">
    <source>
        <dbReference type="ARBA" id="ARBA00022555"/>
    </source>
</evidence>
<accession>A0A430UM75</accession>
<dbReference type="PRINTS" id="PR00980">
    <property type="entry name" value="TRNASYNTHALA"/>
</dbReference>
<sequence length="901" mass="100321">MRTAEIREKYLSFFEGKGHLRLPSFSLIPENDPSLLFTSAGMAPLKPYFLGAKPIFGGKEWRRITTCQKCLRVGDIENVGRTARHNTFFEMLGNFSFGDYFKKEAILWAWEFLTDPKWLGLDPDRLWVTVYEDDDEAYAIWRDLVGVPEEKIGRFGEDENYWPGGAITHGPNGPSGPCSEIFYDRGPAFGTPDETGPNTGSGDRFVEIWNLVFTQYDRQGPIPGPGILKPLPQKNIDTGMGLYRVAAILQDVEDFYRTDTFYPIIERVALFSGKPYEGKASVSHRVIADHIRAVVAALADGVTFSNTGRGYVIRRLLRRALRHGYLLGLEEPFLHRLAPVVAELLGDFYPEMRENLPAVEKQIRLEEERFLETLEGGLKRLDTLLSGLRPGEVLPGAEAFRLYDTYGFPLDLTVEIAAERGFGVDTEGFKRAMEEQQERSRAAMAFEREIFKKSAQVLEELYAERGATEFLGYGTLEAEGTVLALLAGDQSLEEAGPGTEVQVVLDRTPFYAEGGGQIGDFGHLEWPSGRARVETTLKTERGIFLHRAKVEEGTLRVGERVRAVVDPARRDTERHHTATHLLHAALRAVLGPHVRQAGSLVVPDRLRFDFTHPEPLTQEELERIELLVNRWILADFPVTWRYMPLEEAKREGAMALFGEKYGEVVRVVRVEGSPLPGLESKELCGGTHVRRTGEIGAFLIQKEEAVSAGVRRLEAVAGEWAVRFARGALNRMRALAERLSVGEANLEERLERLLQELKAKEKEVESLKARLVQAELKKEVAFSEKGGLRYGVLELSGVDMATLRQAADDLVQRGADVALVLSGGQAVLKLSPKAQERGLEAGALFRALAERAGGRGGEGEEGVIGKGFGGNDLRGWAEAHGALLEGEERLGKLKLREAFRL</sequence>
<dbReference type="SUPFAM" id="SSF55186">
    <property type="entry name" value="ThrRS/AlaRS common domain"/>
    <property type="match status" value="1"/>
</dbReference>
<evidence type="ECO:0000256" key="2">
    <source>
        <dbReference type="ARBA" id="ARBA00008226"/>
    </source>
</evidence>
<dbReference type="CDD" id="cd00673">
    <property type="entry name" value="AlaRS_core"/>
    <property type="match status" value="1"/>
</dbReference>
<dbReference type="FunFam" id="2.40.30.130:FF:000001">
    <property type="entry name" value="Alanine--tRNA ligase"/>
    <property type="match status" value="1"/>
</dbReference>
<dbReference type="FunFam" id="3.30.54.20:FF:000001">
    <property type="entry name" value="Alanine--tRNA ligase"/>
    <property type="match status" value="1"/>
</dbReference>
<keyword evidence="3 12" id="KW-0820">tRNA-binding</keyword>
<keyword evidence="11 12" id="KW-0030">Aminoacyl-tRNA synthetase</keyword>
<feature type="domain" description="Alanyl-transfer RNA synthetases family profile" evidence="14">
    <location>
        <begin position="1"/>
        <end position="727"/>
    </location>
</feature>
<evidence type="ECO:0000256" key="11">
    <source>
        <dbReference type="ARBA" id="ARBA00023146"/>
    </source>
</evidence>
<feature type="binding site" evidence="12">
    <location>
        <position position="688"/>
    </location>
    <ligand>
        <name>Zn(2+)</name>
        <dbReference type="ChEBI" id="CHEBI:29105"/>
    </ligand>
</feature>
<dbReference type="FunFam" id="3.30.980.10:FF:000004">
    <property type="entry name" value="Alanine--tRNA ligase, cytoplasmic"/>
    <property type="match status" value="1"/>
</dbReference>
<keyword evidence="5 12" id="KW-0479">Metal-binding</keyword>
<comment type="subcellular location">
    <subcellularLocation>
        <location evidence="1 12">Cytoplasm</location>
    </subcellularLocation>
</comment>
<dbReference type="InterPro" id="IPR002318">
    <property type="entry name" value="Ala-tRNA-lgiase_IIc"/>
</dbReference>
<dbReference type="GO" id="GO:0005524">
    <property type="term" value="F:ATP binding"/>
    <property type="evidence" value="ECO:0007669"/>
    <property type="project" value="UniProtKB-UniRule"/>
</dbReference>
<evidence type="ECO:0000256" key="9">
    <source>
        <dbReference type="ARBA" id="ARBA00022884"/>
    </source>
</evidence>
<reference evidence="15 16" key="1">
    <citation type="journal article" date="2019" name="Extremophiles">
        <title>Biogeography of thermophiles and predominance of Thermus scotoductus in domestic water heaters.</title>
        <authorList>
            <person name="Wilpiszeski R.L."/>
            <person name="Zhang Z."/>
            <person name="House C.H."/>
        </authorList>
    </citation>
    <scope>NUCLEOTIDE SEQUENCE [LARGE SCALE GENOMIC DNA]</scope>
    <source>
        <strain evidence="15 16">17_S17</strain>
    </source>
</reference>
<feature type="binding site" evidence="12">
    <location>
        <position position="684"/>
    </location>
    <ligand>
        <name>Zn(2+)</name>
        <dbReference type="ChEBI" id="CHEBI:29105"/>
    </ligand>
</feature>
<dbReference type="PANTHER" id="PTHR11777:SF9">
    <property type="entry name" value="ALANINE--TRNA LIGASE, CYTOPLASMIC"/>
    <property type="match status" value="1"/>
</dbReference>
<keyword evidence="9 12" id="KW-0694">RNA-binding</keyword>
<evidence type="ECO:0000256" key="8">
    <source>
        <dbReference type="ARBA" id="ARBA00022840"/>
    </source>
</evidence>
<dbReference type="Gene3D" id="3.30.54.20">
    <property type="match status" value="1"/>
</dbReference>
<evidence type="ECO:0000256" key="12">
    <source>
        <dbReference type="HAMAP-Rule" id="MF_00036"/>
    </source>
</evidence>
<dbReference type="Gene3D" id="3.10.310.40">
    <property type="match status" value="1"/>
</dbReference>
<keyword evidence="4 12" id="KW-0436">Ligase</keyword>
<evidence type="ECO:0000259" key="14">
    <source>
        <dbReference type="PROSITE" id="PS50860"/>
    </source>
</evidence>
<evidence type="ECO:0000256" key="7">
    <source>
        <dbReference type="ARBA" id="ARBA00022833"/>
    </source>
</evidence>
<dbReference type="InterPro" id="IPR012947">
    <property type="entry name" value="tRNA_SAD"/>
</dbReference>
<evidence type="ECO:0000313" key="16">
    <source>
        <dbReference type="Proteomes" id="UP000287173"/>
    </source>
</evidence>
<keyword evidence="7 12" id="KW-0862">Zinc</keyword>
<dbReference type="GO" id="GO:0005829">
    <property type="term" value="C:cytosol"/>
    <property type="evidence" value="ECO:0007669"/>
    <property type="project" value="TreeGrafter"/>
</dbReference>
<dbReference type="HAMAP" id="MF_00036_B">
    <property type="entry name" value="Ala_tRNA_synth_B"/>
    <property type="match status" value="1"/>
</dbReference>
<dbReference type="InterPro" id="IPR045864">
    <property type="entry name" value="aa-tRNA-synth_II/BPL/LPL"/>
</dbReference>
<proteinExistence type="inferred from homology"/>
<evidence type="ECO:0000313" key="15">
    <source>
        <dbReference type="EMBL" id="RTI05530.1"/>
    </source>
</evidence>
<keyword evidence="12" id="KW-0963">Cytoplasm</keyword>
<dbReference type="Gene3D" id="3.30.980.10">
    <property type="entry name" value="Threonyl-trna Synthetase, Chain A, domain 2"/>
    <property type="match status" value="1"/>
</dbReference>
<keyword evidence="8 12" id="KW-0067">ATP-binding</keyword>
<dbReference type="GO" id="GO:0008270">
    <property type="term" value="F:zinc ion binding"/>
    <property type="evidence" value="ECO:0007669"/>
    <property type="project" value="UniProtKB-UniRule"/>
</dbReference>
<dbReference type="InterPro" id="IPR050058">
    <property type="entry name" value="Ala-tRNA_ligase"/>
</dbReference>
<dbReference type="InterPro" id="IPR009000">
    <property type="entry name" value="Transl_B-barrel_sf"/>
</dbReference>
<evidence type="ECO:0000256" key="4">
    <source>
        <dbReference type="ARBA" id="ARBA00022598"/>
    </source>
</evidence>
<comment type="catalytic activity">
    <reaction evidence="12">
        <text>tRNA(Ala) + L-alanine + ATP = L-alanyl-tRNA(Ala) + AMP + diphosphate</text>
        <dbReference type="Rhea" id="RHEA:12540"/>
        <dbReference type="Rhea" id="RHEA-COMP:9657"/>
        <dbReference type="Rhea" id="RHEA-COMP:9923"/>
        <dbReference type="ChEBI" id="CHEBI:30616"/>
        <dbReference type="ChEBI" id="CHEBI:33019"/>
        <dbReference type="ChEBI" id="CHEBI:57972"/>
        <dbReference type="ChEBI" id="CHEBI:78442"/>
        <dbReference type="ChEBI" id="CHEBI:78497"/>
        <dbReference type="ChEBI" id="CHEBI:456215"/>
        <dbReference type="EC" id="6.1.1.7"/>
    </reaction>
</comment>
<evidence type="ECO:0000256" key="5">
    <source>
        <dbReference type="ARBA" id="ARBA00022723"/>
    </source>
</evidence>
<comment type="caution">
    <text evidence="15">The sequence shown here is derived from an EMBL/GenBank/DDBJ whole genome shotgun (WGS) entry which is preliminary data.</text>
</comment>
<dbReference type="SUPFAM" id="SSF55681">
    <property type="entry name" value="Class II aaRS and biotin synthetases"/>
    <property type="match status" value="1"/>
</dbReference>
<evidence type="ECO:0000256" key="13">
    <source>
        <dbReference type="SAM" id="Coils"/>
    </source>
</evidence>
<dbReference type="SUPFAM" id="SSF50447">
    <property type="entry name" value="Translation proteins"/>
    <property type="match status" value="1"/>
</dbReference>
<dbReference type="EC" id="6.1.1.7" evidence="12"/>
<keyword evidence="6 12" id="KW-0547">Nucleotide-binding</keyword>
<gene>
    <name evidence="12" type="primary">alaS</name>
    <name evidence="15" type="ORF">CSW30_11315</name>
</gene>
<dbReference type="InterPro" id="IPR018163">
    <property type="entry name" value="Thr/Ala-tRNA-synth_IIc_edit"/>
</dbReference>
<comment type="similarity">
    <text evidence="2 12">Belongs to the class-II aminoacyl-tRNA synthetase family.</text>
</comment>
<evidence type="ECO:0000256" key="6">
    <source>
        <dbReference type="ARBA" id="ARBA00022741"/>
    </source>
</evidence>
<dbReference type="PANTHER" id="PTHR11777">
    <property type="entry name" value="ALANYL-TRNA SYNTHETASE"/>
    <property type="match status" value="1"/>
</dbReference>
<dbReference type="Gene3D" id="6.10.250.550">
    <property type="match status" value="1"/>
</dbReference>
<dbReference type="InterPro" id="IPR018162">
    <property type="entry name" value="Ala-tRNA-ligase_IIc_anticod-bd"/>
</dbReference>
<dbReference type="InterPro" id="IPR018164">
    <property type="entry name" value="Ala-tRNA-synth_IIc_N"/>
</dbReference>
<dbReference type="Proteomes" id="UP000287173">
    <property type="component" value="Unassembled WGS sequence"/>
</dbReference>
<dbReference type="EMBL" id="PEMG01000431">
    <property type="protein sequence ID" value="RTI05530.1"/>
    <property type="molecule type" value="Genomic_DNA"/>
</dbReference>
<dbReference type="Gene3D" id="3.30.930.10">
    <property type="entry name" value="Bira Bifunctional Protein, Domain 2"/>
    <property type="match status" value="1"/>
</dbReference>
<dbReference type="PROSITE" id="PS50860">
    <property type="entry name" value="AA_TRNA_LIGASE_II_ALA"/>
    <property type="match status" value="1"/>
</dbReference>
<dbReference type="SMART" id="SM00863">
    <property type="entry name" value="tRNA_SAD"/>
    <property type="match status" value="1"/>
</dbReference>
<protein>
    <recommendedName>
        <fullName evidence="12">Alanine--tRNA ligase</fullName>
        <ecNumber evidence="12">6.1.1.7</ecNumber>
    </recommendedName>
    <alternativeName>
        <fullName evidence="12">Alanyl-tRNA synthetase</fullName>
        <shortName evidence="12">AlaRS</shortName>
    </alternativeName>
</protein>
<dbReference type="NCBIfam" id="TIGR00344">
    <property type="entry name" value="alaS"/>
    <property type="match status" value="1"/>
</dbReference>
<comment type="function">
    <text evidence="12">Catalyzes the attachment of alanine to tRNA(Ala) in a two-step reaction: alanine is first activated by ATP to form Ala-AMP and then transferred to the acceptor end of tRNA(Ala). Also edits incorrectly charged Ser-tRNA(Ala) and Gly-tRNA(Ala) via its editing domain.</text>
</comment>
<evidence type="ECO:0000256" key="1">
    <source>
        <dbReference type="ARBA" id="ARBA00004496"/>
    </source>
</evidence>
<dbReference type="Gene3D" id="2.40.30.130">
    <property type="match status" value="1"/>
</dbReference>
<keyword evidence="13" id="KW-0175">Coiled coil</keyword>
<comment type="cofactor">
    <cofactor evidence="12">
        <name>Zn(2+)</name>
        <dbReference type="ChEBI" id="CHEBI:29105"/>
    </cofactor>
    <text evidence="12">Binds 1 zinc ion per subunit.</text>
</comment>
<dbReference type="GO" id="GO:0000049">
    <property type="term" value="F:tRNA binding"/>
    <property type="evidence" value="ECO:0007669"/>
    <property type="project" value="UniProtKB-KW"/>
</dbReference>
<feature type="coiled-coil region" evidence="13">
    <location>
        <begin position="736"/>
        <end position="784"/>
    </location>
</feature>
<dbReference type="GO" id="GO:0006419">
    <property type="term" value="P:alanyl-tRNA aminoacylation"/>
    <property type="evidence" value="ECO:0007669"/>
    <property type="project" value="UniProtKB-UniRule"/>
</dbReference>
<keyword evidence="10 12" id="KW-0648">Protein biosynthesis</keyword>
<comment type="domain">
    <text evidence="12">Consists of three domains; the N-terminal catalytic domain, the editing domain and the C-terminal C-Ala domain. The editing domain removes incorrectly charged amino acids, while the C-Ala domain, along with tRNA(Ala), serves as a bridge to cooperatively bring together the editing and aminoacylation centers thus stimulating deacylation of misacylated tRNAs.</text>
</comment>
<dbReference type="SUPFAM" id="SSF101353">
    <property type="entry name" value="Putative anticodon-binding domain of alanyl-tRNA synthetase (AlaRS)"/>
    <property type="match status" value="1"/>
</dbReference>
<dbReference type="GO" id="GO:0004813">
    <property type="term" value="F:alanine-tRNA ligase activity"/>
    <property type="evidence" value="ECO:0007669"/>
    <property type="project" value="UniProtKB-UniRule"/>
</dbReference>
<dbReference type="Pfam" id="PF01411">
    <property type="entry name" value="tRNA-synt_2c"/>
    <property type="match status" value="1"/>
</dbReference>
<dbReference type="Pfam" id="PF07973">
    <property type="entry name" value="tRNA_SAD"/>
    <property type="match status" value="1"/>
</dbReference>
<feature type="binding site" evidence="12">
    <location>
        <position position="580"/>
    </location>
    <ligand>
        <name>Zn(2+)</name>
        <dbReference type="ChEBI" id="CHEBI:29105"/>
    </ligand>
</feature>
<dbReference type="RefSeq" id="WP_126218760.1">
    <property type="nucleotide sequence ID" value="NZ_PEMG01000431.1"/>
</dbReference>
<dbReference type="InterPro" id="IPR018165">
    <property type="entry name" value="Ala-tRNA-synth_IIc_core"/>
</dbReference>
<feature type="binding site" evidence="12">
    <location>
        <position position="576"/>
    </location>
    <ligand>
        <name>Zn(2+)</name>
        <dbReference type="ChEBI" id="CHEBI:29105"/>
    </ligand>
</feature>
<name>A0A430UM75_THESC</name>
<organism evidence="15 16">
    <name type="scientific">Thermus scotoductus</name>
    <dbReference type="NCBI Taxonomy" id="37636"/>
    <lineage>
        <taxon>Bacteria</taxon>
        <taxon>Thermotogati</taxon>
        <taxon>Deinococcota</taxon>
        <taxon>Deinococci</taxon>
        <taxon>Thermales</taxon>
        <taxon>Thermaceae</taxon>
        <taxon>Thermus</taxon>
    </lineage>
</organism>
<dbReference type="GO" id="GO:0002161">
    <property type="term" value="F:aminoacyl-tRNA deacylase activity"/>
    <property type="evidence" value="ECO:0007669"/>
    <property type="project" value="TreeGrafter"/>
</dbReference>
<dbReference type="FunFam" id="3.30.930.10:FF:000004">
    <property type="entry name" value="Alanine--tRNA ligase"/>
    <property type="match status" value="1"/>
</dbReference>
<evidence type="ECO:0000256" key="10">
    <source>
        <dbReference type="ARBA" id="ARBA00022917"/>
    </source>
</evidence>